<sequence length="76" mass="8283">MRLPAFADRAIAVKVRRHRPADPRRTGPAPGNTPAGHADSAAVLVTLGGVDVLRPVTKWRDHRSRRCAKAVARPRT</sequence>
<protein>
    <submittedName>
        <fullName evidence="2">Uncharacterized protein</fullName>
    </submittedName>
</protein>
<accession>A0ABP7YP49</accession>
<gene>
    <name evidence="2" type="ORF">GCM10022285_37130</name>
</gene>
<keyword evidence="3" id="KW-1185">Reference proteome</keyword>
<comment type="caution">
    <text evidence="2">The sequence shown here is derived from an EMBL/GenBank/DDBJ whole genome shotgun (WGS) entry which is preliminary data.</text>
</comment>
<evidence type="ECO:0000313" key="2">
    <source>
        <dbReference type="EMBL" id="GAA4139194.1"/>
    </source>
</evidence>
<evidence type="ECO:0000256" key="1">
    <source>
        <dbReference type="SAM" id="MobiDB-lite"/>
    </source>
</evidence>
<proteinExistence type="predicted"/>
<evidence type="ECO:0000313" key="3">
    <source>
        <dbReference type="Proteomes" id="UP001501845"/>
    </source>
</evidence>
<name>A0ABP7YP49_9ACTN</name>
<reference evidence="3" key="1">
    <citation type="journal article" date="2019" name="Int. J. Syst. Evol. Microbiol.">
        <title>The Global Catalogue of Microorganisms (GCM) 10K type strain sequencing project: providing services to taxonomists for standard genome sequencing and annotation.</title>
        <authorList>
            <consortium name="The Broad Institute Genomics Platform"/>
            <consortium name="The Broad Institute Genome Sequencing Center for Infectious Disease"/>
            <person name="Wu L."/>
            <person name="Ma J."/>
        </authorList>
    </citation>
    <scope>NUCLEOTIDE SEQUENCE [LARGE SCALE GENOMIC DNA]</scope>
    <source>
        <strain evidence="3">JCM 17589</strain>
    </source>
</reference>
<organism evidence="2 3">
    <name type="scientific">Streptomyces tunisiensis</name>
    <dbReference type="NCBI Taxonomy" id="948699"/>
    <lineage>
        <taxon>Bacteria</taxon>
        <taxon>Bacillati</taxon>
        <taxon>Actinomycetota</taxon>
        <taxon>Actinomycetes</taxon>
        <taxon>Kitasatosporales</taxon>
        <taxon>Streptomycetaceae</taxon>
        <taxon>Streptomyces</taxon>
    </lineage>
</organism>
<dbReference type="EMBL" id="BAABBU010000016">
    <property type="protein sequence ID" value="GAA4139194.1"/>
    <property type="molecule type" value="Genomic_DNA"/>
</dbReference>
<feature type="region of interest" description="Disordered" evidence="1">
    <location>
        <begin position="14"/>
        <end position="39"/>
    </location>
</feature>
<dbReference type="Proteomes" id="UP001501845">
    <property type="component" value="Unassembled WGS sequence"/>
</dbReference>